<accession>A0A7M5UXJ1</accession>
<dbReference type="RefSeq" id="XP_066930383.1">
    <property type="nucleotide sequence ID" value="XM_067074282.1"/>
</dbReference>
<keyword evidence="3 7" id="KW-0812">Transmembrane</keyword>
<evidence type="ECO:0000256" key="7">
    <source>
        <dbReference type="RuleBase" id="RU003755"/>
    </source>
</evidence>
<keyword evidence="4" id="KW-0653">Protein transport</keyword>
<keyword evidence="4" id="KW-0571">Peptide transport</keyword>
<feature type="transmembrane region" description="Helical" evidence="9">
    <location>
        <begin position="187"/>
        <end position="205"/>
    </location>
</feature>
<dbReference type="SUPFAM" id="SSF103473">
    <property type="entry name" value="MFS general substrate transporter"/>
    <property type="match status" value="1"/>
</dbReference>
<dbReference type="Pfam" id="PF00854">
    <property type="entry name" value="PTR2"/>
    <property type="match status" value="2"/>
</dbReference>
<keyword evidence="6 9" id="KW-0472">Membrane</keyword>
<dbReference type="EnsemblMetazoa" id="CLYHEMT002854.1">
    <property type="protein sequence ID" value="CLYHEMP002854.1"/>
    <property type="gene ID" value="CLYHEMG002854"/>
</dbReference>
<keyword evidence="7" id="KW-0813">Transport</keyword>
<dbReference type="PANTHER" id="PTHR11654">
    <property type="entry name" value="OLIGOPEPTIDE TRANSPORTER-RELATED"/>
    <property type="match status" value="1"/>
</dbReference>
<comment type="subcellular location">
    <subcellularLocation>
        <location evidence="1 7">Membrane</location>
        <topology evidence="1 7">Multi-pass membrane protein</topology>
    </subcellularLocation>
</comment>
<dbReference type="InterPro" id="IPR036259">
    <property type="entry name" value="MFS_trans_sf"/>
</dbReference>
<dbReference type="GO" id="GO:0016020">
    <property type="term" value="C:membrane"/>
    <property type="evidence" value="ECO:0007669"/>
    <property type="project" value="UniProtKB-SubCell"/>
</dbReference>
<dbReference type="GeneID" id="136817938"/>
<dbReference type="GO" id="GO:0006857">
    <property type="term" value="P:oligopeptide transport"/>
    <property type="evidence" value="ECO:0007669"/>
    <property type="project" value="InterPro"/>
</dbReference>
<feature type="transmembrane region" description="Helical" evidence="9">
    <location>
        <begin position="217"/>
        <end position="242"/>
    </location>
</feature>
<sequence>MTKVENGKAHFKKDAEQVVIEDTDAEVFDDKCSAQLKRMPKQTWTVLLAELCERFSYYGIKTVLVLYLVTISTAPTEDEKKSYAKAAYHAFSMVSYFTGVFGAMMADSLFGKFKTIFWSLVVYCIGEVILTLTSIPSIGNGLDTGPLIGLFTLAIAGGNIKPCMAAFGGDQLPQKDVGLITKFFNLFYMAVNVGAMLTMIVVPLMRTEIRCFGNQCYPVVFGVNCIIIILATVAFMAGSAWYVKKEPEGNMMIRVFKIIGCAMSEKRKTKGDSHKYQHWLYYAQTKYEKAEIDDVRALLRVLVMYIPLPVFWALFHQQGSSWTLQAQQMDGDLGGGGSLRSDQMQFFNPVLVLILIPFFDAFLYPGLQRCNLGLSPLKKMTIGMVLAAIAFAITGFIQIKIQDVQPLPVAPPKGQVSIDFVNVSPCEKVEIDYDNFYRTIIPYGKHSGHDHGQAGDQTFKLRGHNCYAKSDGPYDTDVTVTLTPDTRQTIFMDINDQNQMTAVVKDHIFPEVSVKKSNSRVRTIYAPDVSKPSRITLKYVHEIEKKQSMTFDNFTSDDSNYTKIVADEYQLVVLDQDTGDDIPVSVSERLKLGTFGAYTITLTRPMHEKSASKLVAHLYEDVVSTSVHRIWQLPQYIVITAGEVMFSVTGLEFAYSQAPPSMKSVLQACWLVTTAFGDLIVVILSLSKPVDGVEKEMFLYGGVMLVVAIIFAIMSYFYTYSDYSGNATKPEPVDETELKEKNLKNSESTDSMTHL</sequence>
<dbReference type="AlphaFoldDB" id="A0A7M5UXJ1"/>
<evidence type="ECO:0000256" key="3">
    <source>
        <dbReference type="ARBA" id="ARBA00022692"/>
    </source>
</evidence>
<feature type="transmembrane region" description="Helical" evidence="9">
    <location>
        <begin position="664"/>
        <end position="686"/>
    </location>
</feature>
<keyword evidence="5 9" id="KW-1133">Transmembrane helix</keyword>
<evidence type="ECO:0000256" key="1">
    <source>
        <dbReference type="ARBA" id="ARBA00004141"/>
    </source>
</evidence>
<dbReference type="Proteomes" id="UP000594262">
    <property type="component" value="Unplaced"/>
</dbReference>
<dbReference type="InterPro" id="IPR018456">
    <property type="entry name" value="PTR2_symporter_CS"/>
</dbReference>
<evidence type="ECO:0000256" key="9">
    <source>
        <dbReference type="SAM" id="Phobius"/>
    </source>
</evidence>
<comment type="similarity">
    <text evidence="2 7">Belongs to the major facilitator superfamily. Proton-dependent oligopeptide transporter (POT/PTR) (TC 2.A.17) family.</text>
</comment>
<feature type="transmembrane region" description="Helical" evidence="9">
    <location>
        <begin position="116"/>
        <end position="135"/>
    </location>
</feature>
<dbReference type="Gene3D" id="1.20.1250.20">
    <property type="entry name" value="MFS general substrate transporter like domains"/>
    <property type="match status" value="2"/>
</dbReference>
<evidence type="ECO:0000256" key="6">
    <source>
        <dbReference type="ARBA" id="ARBA00023136"/>
    </source>
</evidence>
<feature type="transmembrane region" description="Helical" evidence="9">
    <location>
        <begin position="55"/>
        <end position="74"/>
    </location>
</feature>
<dbReference type="OrthoDB" id="8904098at2759"/>
<feature type="transmembrane region" description="Helical" evidence="9">
    <location>
        <begin position="379"/>
        <end position="397"/>
    </location>
</feature>
<dbReference type="GO" id="GO:0022857">
    <property type="term" value="F:transmembrane transporter activity"/>
    <property type="evidence" value="ECO:0007669"/>
    <property type="project" value="InterPro"/>
</dbReference>
<feature type="transmembrane region" description="Helical" evidence="9">
    <location>
        <begin position="346"/>
        <end position="367"/>
    </location>
</feature>
<organism evidence="10 11">
    <name type="scientific">Clytia hemisphaerica</name>
    <dbReference type="NCBI Taxonomy" id="252671"/>
    <lineage>
        <taxon>Eukaryota</taxon>
        <taxon>Metazoa</taxon>
        <taxon>Cnidaria</taxon>
        <taxon>Hydrozoa</taxon>
        <taxon>Hydroidolina</taxon>
        <taxon>Leptothecata</taxon>
        <taxon>Obeliida</taxon>
        <taxon>Clytiidae</taxon>
        <taxon>Clytia</taxon>
    </lineage>
</organism>
<feature type="transmembrane region" description="Helical" evidence="9">
    <location>
        <begin position="698"/>
        <end position="718"/>
    </location>
</feature>
<evidence type="ECO:0000256" key="8">
    <source>
        <dbReference type="SAM" id="MobiDB-lite"/>
    </source>
</evidence>
<evidence type="ECO:0000256" key="5">
    <source>
        <dbReference type="ARBA" id="ARBA00022989"/>
    </source>
</evidence>
<feature type="transmembrane region" description="Helical" evidence="9">
    <location>
        <begin position="147"/>
        <end position="167"/>
    </location>
</feature>
<feature type="transmembrane region" description="Helical" evidence="9">
    <location>
        <begin position="297"/>
        <end position="315"/>
    </location>
</feature>
<evidence type="ECO:0000256" key="4">
    <source>
        <dbReference type="ARBA" id="ARBA00022856"/>
    </source>
</evidence>
<keyword evidence="11" id="KW-1185">Reference proteome</keyword>
<name>A0A7M5UXJ1_9CNID</name>
<feature type="transmembrane region" description="Helical" evidence="9">
    <location>
        <begin position="86"/>
        <end position="104"/>
    </location>
</feature>
<dbReference type="InterPro" id="IPR000109">
    <property type="entry name" value="POT_fam"/>
</dbReference>
<protein>
    <submittedName>
        <fullName evidence="10">Uncharacterized protein</fullName>
    </submittedName>
</protein>
<evidence type="ECO:0000313" key="10">
    <source>
        <dbReference type="EnsemblMetazoa" id="CLYHEMP002854.1"/>
    </source>
</evidence>
<reference evidence="10" key="1">
    <citation type="submission" date="2021-01" db="UniProtKB">
        <authorList>
            <consortium name="EnsemblMetazoa"/>
        </authorList>
    </citation>
    <scope>IDENTIFICATION</scope>
</reference>
<dbReference type="PROSITE" id="PS01023">
    <property type="entry name" value="PTR2_2"/>
    <property type="match status" value="1"/>
</dbReference>
<evidence type="ECO:0000313" key="11">
    <source>
        <dbReference type="Proteomes" id="UP000594262"/>
    </source>
</evidence>
<feature type="region of interest" description="Disordered" evidence="8">
    <location>
        <begin position="727"/>
        <end position="755"/>
    </location>
</feature>
<evidence type="ECO:0000256" key="2">
    <source>
        <dbReference type="ARBA" id="ARBA00005982"/>
    </source>
</evidence>
<proteinExistence type="inferred from homology"/>
<feature type="compositionally biased region" description="Polar residues" evidence="8">
    <location>
        <begin position="745"/>
        <end position="755"/>
    </location>
</feature>